<evidence type="ECO:0000256" key="2">
    <source>
        <dbReference type="ARBA" id="ARBA00022630"/>
    </source>
</evidence>
<evidence type="ECO:0000256" key="8">
    <source>
        <dbReference type="ARBA" id="ARBA00023014"/>
    </source>
</evidence>
<evidence type="ECO:0000256" key="6">
    <source>
        <dbReference type="ARBA" id="ARBA00023002"/>
    </source>
</evidence>
<evidence type="ECO:0000256" key="9">
    <source>
        <dbReference type="ARBA" id="ARBA00061434"/>
    </source>
</evidence>
<dbReference type="SUPFAM" id="SSF52343">
    <property type="entry name" value="Ferredoxin reductase-like, C-terminal NADP-linked domain"/>
    <property type="match status" value="1"/>
</dbReference>
<dbReference type="InterPro" id="IPR001433">
    <property type="entry name" value="OxRdtase_FAD/NAD-bd"/>
</dbReference>
<keyword evidence="2" id="KW-0285">Flavoprotein</keyword>
<dbReference type="SUPFAM" id="SSF63380">
    <property type="entry name" value="Riboflavin synthase domain-like"/>
    <property type="match status" value="1"/>
</dbReference>
<dbReference type="CDD" id="cd00207">
    <property type="entry name" value="fer2"/>
    <property type="match status" value="1"/>
</dbReference>
<organism evidence="12 13">
    <name type="scientific">Neorhizobium alkalisoli</name>
    <dbReference type="NCBI Taxonomy" id="528178"/>
    <lineage>
        <taxon>Bacteria</taxon>
        <taxon>Pseudomonadati</taxon>
        <taxon>Pseudomonadota</taxon>
        <taxon>Alphaproteobacteria</taxon>
        <taxon>Hyphomicrobiales</taxon>
        <taxon>Rhizobiaceae</taxon>
        <taxon>Rhizobium/Agrobacterium group</taxon>
        <taxon>Neorhizobium</taxon>
    </lineage>
</organism>
<feature type="domain" description="2Fe-2S ferredoxin-type" evidence="10">
    <location>
        <begin position="278"/>
        <end position="362"/>
    </location>
</feature>
<dbReference type="GO" id="GO:0046872">
    <property type="term" value="F:metal ion binding"/>
    <property type="evidence" value="ECO:0007669"/>
    <property type="project" value="UniProtKB-KW"/>
</dbReference>
<dbReference type="InterPro" id="IPR039261">
    <property type="entry name" value="FNR_nucleotide-bd"/>
</dbReference>
<name>A0A561R830_9HYPH</name>
<proteinExistence type="inferred from homology"/>
<dbReference type="InterPro" id="IPR008333">
    <property type="entry name" value="Cbr1-like_FAD-bd_dom"/>
</dbReference>
<dbReference type="AlphaFoldDB" id="A0A561R830"/>
<dbReference type="PROSITE" id="PS00197">
    <property type="entry name" value="2FE2S_FER_1"/>
    <property type="match status" value="1"/>
</dbReference>
<protein>
    <submittedName>
        <fullName evidence="12">Ferredoxin-NADP reductase</fullName>
    </submittedName>
</protein>
<feature type="domain" description="FAD-binding FR-type" evidence="11">
    <location>
        <begin position="24"/>
        <end position="124"/>
    </location>
</feature>
<dbReference type="InterPro" id="IPR050415">
    <property type="entry name" value="MRET"/>
</dbReference>
<comment type="caution">
    <text evidence="12">The sequence shown here is derived from an EMBL/GenBank/DDBJ whole genome shotgun (WGS) entry which is preliminary data.</text>
</comment>
<evidence type="ECO:0000256" key="7">
    <source>
        <dbReference type="ARBA" id="ARBA00023004"/>
    </source>
</evidence>
<evidence type="ECO:0000313" key="13">
    <source>
        <dbReference type="Proteomes" id="UP000320653"/>
    </source>
</evidence>
<dbReference type="InterPro" id="IPR006058">
    <property type="entry name" value="2Fe2S_fd_BS"/>
</dbReference>
<dbReference type="Pfam" id="PF00970">
    <property type="entry name" value="FAD_binding_6"/>
    <property type="match status" value="1"/>
</dbReference>
<dbReference type="GO" id="GO:0016491">
    <property type="term" value="F:oxidoreductase activity"/>
    <property type="evidence" value="ECO:0007669"/>
    <property type="project" value="UniProtKB-KW"/>
</dbReference>
<dbReference type="GO" id="GO:0051537">
    <property type="term" value="F:2 iron, 2 sulfur cluster binding"/>
    <property type="evidence" value="ECO:0007669"/>
    <property type="project" value="UniProtKB-KW"/>
</dbReference>
<dbReference type="Pfam" id="PF00175">
    <property type="entry name" value="NAD_binding_1"/>
    <property type="match status" value="1"/>
</dbReference>
<evidence type="ECO:0000259" key="10">
    <source>
        <dbReference type="PROSITE" id="PS51085"/>
    </source>
</evidence>
<dbReference type="PANTHER" id="PTHR47354">
    <property type="entry name" value="NADH OXIDOREDUCTASE HCR"/>
    <property type="match status" value="1"/>
</dbReference>
<keyword evidence="5" id="KW-0274">FAD</keyword>
<dbReference type="PROSITE" id="PS51384">
    <property type="entry name" value="FAD_FR"/>
    <property type="match status" value="1"/>
</dbReference>
<evidence type="ECO:0000256" key="4">
    <source>
        <dbReference type="ARBA" id="ARBA00022723"/>
    </source>
</evidence>
<keyword evidence="6" id="KW-0560">Oxidoreductase</keyword>
<dbReference type="Pfam" id="PF00111">
    <property type="entry name" value="Fer2"/>
    <property type="match status" value="1"/>
</dbReference>
<dbReference type="InterPro" id="IPR012675">
    <property type="entry name" value="Beta-grasp_dom_sf"/>
</dbReference>
<dbReference type="Gene3D" id="3.40.50.80">
    <property type="entry name" value="Nucleotide-binding domain of ferredoxin-NADP reductase (FNR) module"/>
    <property type="match status" value="1"/>
</dbReference>
<evidence type="ECO:0000256" key="3">
    <source>
        <dbReference type="ARBA" id="ARBA00022714"/>
    </source>
</evidence>
<comment type="similarity">
    <text evidence="9">In the N-terminal section; belongs to the FAD-binding oxidoreductase type 6 family.</text>
</comment>
<comment type="cofactor">
    <cofactor evidence="1">
        <name>FAD</name>
        <dbReference type="ChEBI" id="CHEBI:57692"/>
    </cofactor>
</comment>
<evidence type="ECO:0000259" key="11">
    <source>
        <dbReference type="PROSITE" id="PS51384"/>
    </source>
</evidence>
<dbReference type="Proteomes" id="UP000320653">
    <property type="component" value="Unassembled WGS sequence"/>
</dbReference>
<keyword evidence="4" id="KW-0479">Metal-binding</keyword>
<dbReference type="InterPro" id="IPR017938">
    <property type="entry name" value="Riboflavin_synthase-like_b-brl"/>
</dbReference>
<keyword evidence="3" id="KW-0001">2Fe-2S</keyword>
<dbReference type="InterPro" id="IPR017927">
    <property type="entry name" value="FAD-bd_FR_type"/>
</dbReference>
<keyword evidence="13" id="KW-1185">Reference proteome</keyword>
<dbReference type="PROSITE" id="PS51085">
    <property type="entry name" value="2FE2S_FER_2"/>
    <property type="match status" value="1"/>
</dbReference>
<gene>
    <name evidence="12" type="ORF">FHW37_101581</name>
</gene>
<evidence type="ECO:0000313" key="12">
    <source>
        <dbReference type="EMBL" id="TWF58777.1"/>
    </source>
</evidence>
<dbReference type="PANTHER" id="PTHR47354:SF6">
    <property type="entry name" value="NADH OXIDOREDUCTASE HCR"/>
    <property type="match status" value="1"/>
</dbReference>
<keyword evidence="8" id="KW-0411">Iron-sulfur</keyword>
<dbReference type="PRINTS" id="PR00410">
    <property type="entry name" value="PHEHYDRXLASE"/>
</dbReference>
<dbReference type="SUPFAM" id="SSF54292">
    <property type="entry name" value="2Fe-2S ferredoxin-like"/>
    <property type="match status" value="1"/>
</dbReference>
<accession>A0A561R830</accession>
<dbReference type="Gene3D" id="2.40.30.10">
    <property type="entry name" value="Translation factors"/>
    <property type="match status" value="1"/>
</dbReference>
<evidence type="ECO:0000256" key="1">
    <source>
        <dbReference type="ARBA" id="ARBA00001974"/>
    </source>
</evidence>
<dbReference type="InterPro" id="IPR036010">
    <property type="entry name" value="2Fe-2S_ferredoxin-like_sf"/>
</dbReference>
<evidence type="ECO:0000256" key="5">
    <source>
        <dbReference type="ARBA" id="ARBA00022827"/>
    </source>
</evidence>
<reference evidence="12 13" key="1">
    <citation type="submission" date="2019-06" db="EMBL/GenBank/DDBJ databases">
        <title>Sorghum-associated microbial communities from plants grown in Nebraska, USA.</title>
        <authorList>
            <person name="Schachtman D."/>
        </authorList>
    </citation>
    <scope>NUCLEOTIDE SEQUENCE [LARGE SCALE GENOMIC DNA]</scope>
    <source>
        <strain evidence="12 13">1225</strain>
    </source>
</reference>
<dbReference type="Gene3D" id="3.10.20.30">
    <property type="match status" value="1"/>
</dbReference>
<keyword evidence="7" id="KW-0408">Iron</keyword>
<dbReference type="InterPro" id="IPR001041">
    <property type="entry name" value="2Fe-2S_ferredoxin-type"/>
</dbReference>
<sequence>MSGVIEMDMPEAGDNVAVRTSESAKELLLTCIGVRDETPTIKTFSFQAETPFGHEAGQALTLVLDIDGVDAFRTFSISSPPGTDRFEITIKAHNSAGATAWMHRMVAPGSCLKARPPRGHFTLSKRRSDRIAFVSAGSGATPLMAMLAELATLAPDADVSWVHAARDASEILFAERLAELQRAMPNLQVSIVISRPGPGWTGYRGRLSRRMMSVMVPDLARRDVFCCGPSAFMQEVRLIHAAEGGDKAGFHSETFGGVVAPVLAKQITEDDTGLDASESFTLTVGTRTLDIRSDESVLQASLRQGVIIPCGCGQGMCGTCLVKKLGGEVETSYQGGITPEEESEGYILACSAKPLGNLAISI</sequence>
<dbReference type="EMBL" id="VIWP01000001">
    <property type="protein sequence ID" value="TWF58777.1"/>
    <property type="molecule type" value="Genomic_DNA"/>
</dbReference>